<dbReference type="OrthoDB" id="4814201at2"/>
<proteinExistence type="inferred from homology"/>
<dbReference type="GO" id="GO:0005886">
    <property type="term" value="C:plasma membrane"/>
    <property type="evidence" value="ECO:0007669"/>
    <property type="project" value="UniProtKB-SubCell"/>
</dbReference>
<name>A0A5E4W7M5_9BURK</name>
<accession>A0A5E4W7M5</accession>
<dbReference type="Pfam" id="PF02687">
    <property type="entry name" value="FtsX"/>
    <property type="match status" value="1"/>
</dbReference>
<dbReference type="InterPro" id="IPR003593">
    <property type="entry name" value="AAA+_ATPase"/>
</dbReference>
<dbReference type="InterPro" id="IPR017871">
    <property type="entry name" value="ABC_transporter-like_CS"/>
</dbReference>
<dbReference type="GO" id="GO:0046677">
    <property type="term" value="P:response to antibiotic"/>
    <property type="evidence" value="ECO:0007669"/>
    <property type="project" value="UniProtKB-KW"/>
</dbReference>
<evidence type="ECO:0000256" key="10">
    <source>
        <dbReference type="ARBA" id="ARBA00023136"/>
    </source>
</evidence>
<dbReference type="InterPro" id="IPR017911">
    <property type="entry name" value="MacB-like_ATP-bd"/>
</dbReference>
<dbReference type="PANTHER" id="PTHR30572">
    <property type="entry name" value="MEMBRANE COMPONENT OF TRANSPORTER-RELATED"/>
    <property type="match status" value="1"/>
</dbReference>
<feature type="transmembrane region" description="Helical" evidence="15">
    <location>
        <begin position="663"/>
        <end position="687"/>
    </location>
</feature>
<evidence type="ECO:0000256" key="6">
    <source>
        <dbReference type="ARBA" id="ARBA00022741"/>
    </source>
</evidence>
<protein>
    <recommendedName>
        <fullName evidence="13">Pyoverdine export ATP-binding/permease protein PvdT</fullName>
    </recommendedName>
</protein>
<keyword evidence="6" id="KW-0547">Nucleotide-binding</keyword>
<evidence type="ECO:0000256" key="5">
    <source>
        <dbReference type="ARBA" id="ARBA00022692"/>
    </source>
</evidence>
<dbReference type="Pfam" id="PF00005">
    <property type="entry name" value="ABC_tran"/>
    <property type="match status" value="1"/>
</dbReference>
<dbReference type="InterPro" id="IPR003838">
    <property type="entry name" value="ABC3_permease_C"/>
</dbReference>
<feature type="compositionally biased region" description="Gly residues" evidence="14">
    <location>
        <begin position="259"/>
        <end position="269"/>
    </location>
</feature>
<dbReference type="CDD" id="cd03255">
    <property type="entry name" value="ABC_MJ0796_LolCDE_FtsE"/>
    <property type="match status" value="1"/>
</dbReference>
<evidence type="ECO:0000256" key="12">
    <source>
        <dbReference type="ARBA" id="ARBA00038388"/>
    </source>
</evidence>
<keyword evidence="8" id="KW-1278">Translocase</keyword>
<keyword evidence="7 17" id="KW-0067">ATP-binding</keyword>
<keyword evidence="3" id="KW-1003">Cell membrane</keyword>
<dbReference type="Proteomes" id="UP000367825">
    <property type="component" value="Unassembled WGS sequence"/>
</dbReference>
<dbReference type="Gene3D" id="3.40.50.300">
    <property type="entry name" value="P-loop containing nucleotide triphosphate hydrolases"/>
    <property type="match status" value="1"/>
</dbReference>
<dbReference type="GO" id="GO:0022857">
    <property type="term" value="F:transmembrane transporter activity"/>
    <property type="evidence" value="ECO:0007669"/>
    <property type="project" value="TreeGrafter"/>
</dbReference>
<keyword evidence="4" id="KW-0997">Cell inner membrane</keyword>
<evidence type="ECO:0000313" key="18">
    <source>
        <dbReference type="Proteomes" id="UP000367825"/>
    </source>
</evidence>
<dbReference type="InterPro" id="IPR003439">
    <property type="entry name" value="ABC_transporter-like_ATP-bd"/>
</dbReference>
<reference evidence="17 18" key="1">
    <citation type="submission" date="2019-08" db="EMBL/GenBank/DDBJ databases">
        <authorList>
            <person name="Peeters C."/>
        </authorList>
    </citation>
    <scope>NUCLEOTIDE SEQUENCE [LARGE SCALE GENOMIC DNA]</scope>
    <source>
        <strain evidence="17 18">LMG 31109</strain>
    </source>
</reference>
<comment type="similarity">
    <text evidence="12">Belongs to the ABC transporter superfamily. Macrolide exporter (TC 3.A.1.122) family.</text>
</comment>
<keyword evidence="9 15" id="KW-1133">Transmembrane helix</keyword>
<feature type="region of interest" description="Disordered" evidence="14">
    <location>
        <begin position="231"/>
        <end position="310"/>
    </location>
</feature>
<evidence type="ECO:0000256" key="2">
    <source>
        <dbReference type="ARBA" id="ARBA00022448"/>
    </source>
</evidence>
<dbReference type="GO" id="GO:0005524">
    <property type="term" value="F:ATP binding"/>
    <property type="evidence" value="ECO:0007669"/>
    <property type="project" value="UniProtKB-KW"/>
</dbReference>
<evidence type="ECO:0000256" key="1">
    <source>
        <dbReference type="ARBA" id="ARBA00004429"/>
    </source>
</evidence>
<evidence type="ECO:0000256" key="13">
    <source>
        <dbReference type="ARBA" id="ARBA00041199"/>
    </source>
</evidence>
<keyword evidence="5 15" id="KW-0812">Transmembrane</keyword>
<keyword evidence="2" id="KW-0813">Transport</keyword>
<dbReference type="RefSeq" id="WP_150556349.1">
    <property type="nucleotide sequence ID" value="NZ_CABPSC010000012.1"/>
</dbReference>
<gene>
    <name evidence="17" type="ORF">PNO31109_03071</name>
</gene>
<dbReference type="SUPFAM" id="SSF52540">
    <property type="entry name" value="P-loop containing nucleoside triphosphate hydrolases"/>
    <property type="match status" value="1"/>
</dbReference>
<keyword evidence="10 15" id="KW-0472">Membrane</keyword>
<dbReference type="AlphaFoldDB" id="A0A5E4W7M5"/>
<comment type="subcellular location">
    <subcellularLocation>
        <location evidence="1">Cell inner membrane</location>
        <topology evidence="1">Multi-pass membrane protein</topology>
    </subcellularLocation>
</comment>
<dbReference type="InterPro" id="IPR050250">
    <property type="entry name" value="Macrolide_Exporter_MacB"/>
</dbReference>
<dbReference type="PROSITE" id="PS00211">
    <property type="entry name" value="ABC_TRANSPORTER_1"/>
    <property type="match status" value="1"/>
</dbReference>
<dbReference type="PROSITE" id="PS50893">
    <property type="entry name" value="ABC_TRANSPORTER_2"/>
    <property type="match status" value="1"/>
</dbReference>
<feature type="transmembrane region" description="Helical" evidence="15">
    <location>
        <begin position="583"/>
        <end position="610"/>
    </location>
</feature>
<dbReference type="Pfam" id="PF12704">
    <property type="entry name" value="MacB_PCD"/>
    <property type="match status" value="1"/>
</dbReference>
<dbReference type="PANTHER" id="PTHR30572:SF14">
    <property type="entry name" value="MACROLIDE EXPORT ATP-BINDING_PERMEASE PROTEIN MACB"/>
    <property type="match status" value="1"/>
</dbReference>
<keyword evidence="11" id="KW-0046">Antibiotic resistance</keyword>
<feature type="compositionally biased region" description="Basic and acidic residues" evidence="14">
    <location>
        <begin position="272"/>
        <end position="282"/>
    </location>
</feature>
<dbReference type="EMBL" id="CABPSC010000012">
    <property type="protein sequence ID" value="VVE19889.1"/>
    <property type="molecule type" value="Genomic_DNA"/>
</dbReference>
<feature type="compositionally biased region" description="Basic and acidic residues" evidence="14">
    <location>
        <begin position="241"/>
        <end position="254"/>
    </location>
</feature>
<evidence type="ECO:0000256" key="8">
    <source>
        <dbReference type="ARBA" id="ARBA00022967"/>
    </source>
</evidence>
<evidence type="ECO:0000256" key="9">
    <source>
        <dbReference type="ARBA" id="ARBA00022989"/>
    </source>
</evidence>
<evidence type="ECO:0000256" key="15">
    <source>
        <dbReference type="SAM" id="Phobius"/>
    </source>
</evidence>
<evidence type="ECO:0000256" key="11">
    <source>
        <dbReference type="ARBA" id="ARBA00023251"/>
    </source>
</evidence>
<sequence>MTRAGEPLLRLAGVCRTFGEGASAVTVLRDVDLVIRRAEMVAIMGPSGSGKSTLMNVLGCLDRASAGRYEIDGRDVASLADDALARLRREYFGFIFQRYHLMGHLTAQGNVEVPAVYAGTPKPSRAARAAALLERLGLGAHVSHRPAQMSGGQQQRVSIARALMNGGDIILADEPTGALDSRSGLEVMQILRELHARGHTIILVTHDPGVAAWAQRVIDIADGRIVRDRINETPPVSEADGAARRDRKPGRAAEEAWGVGSGDVGGGMSGDVNRDVSGDVNRDVVTAPRAGQPQQQQQQQPQQQPRRRPWLAGWPTFSESLAMAWHALASHRLRTGLTMLGIVIGITSVVSLSAIGEGTKRRVIDDIGSIAPNTITVLRGKDFNDDKAAEIRTLLPRDAALLAAQPYTDSVSPQIGPRTIRVRFGRLDTDAQVHGEGADFLRANGLKLARGRSFDAKEIERQAQVAVIGENALRKLMPNGGDPIGQIVLAGSLPLRIIGVIRDKSSMFVSRSLNVYVPWTTVASRLSGQQHLESITVRVVDGHPPAAAEAGIIRVLTHAHGQKDFFTFNMDTIVKSISRTSQMLTLLLSFVALISLVVGGIGVMNIMLVSVTERTREIGIRRAIGARRQDILRQFLIEAVLVCLMGGAVGVALSYVIGRLVTLFVPQIAVVFSVSTFVAAVACASAIGMASGWWPARSAARLDPVDALARE</sequence>
<dbReference type="InterPro" id="IPR025857">
    <property type="entry name" value="MacB_PCD"/>
</dbReference>
<evidence type="ECO:0000313" key="17">
    <source>
        <dbReference type="EMBL" id="VVE19889.1"/>
    </source>
</evidence>
<organism evidence="17 18">
    <name type="scientific">Pandoraea nosoerga</name>
    <dbReference type="NCBI Taxonomy" id="2508296"/>
    <lineage>
        <taxon>Bacteria</taxon>
        <taxon>Pseudomonadati</taxon>
        <taxon>Pseudomonadota</taxon>
        <taxon>Betaproteobacteria</taxon>
        <taxon>Burkholderiales</taxon>
        <taxon>Burkholderiaceae</taxon>
        <taxon>Pandoraea</taxon>
    </lineage>
</organism>
<dbReference type="GO" id="GO:0098796">
    <property type="term" value="C:membrane protein complex"/>
    <property type="evidence" value="ECO:0007669"/>
    <property type="project" value="UniProtKB-ARBA"/>
</dbReference>
<evidence type="ECO:0000256" key="4">
    <source>
        <dbReference type="ARBA" id="ARBA00022519"/>
    </source>
</evidence>
<evidence type="ECO:0000256" key="3">
    <source>
        <dbReference type="ARBA" id="ARBA00022475"/>
    </source>
</evidence>
<dbReference type="InterPro" id="IPR027417">
    <property type="entry name" value="P-loop_NTPase"/>
</dbReference>
<evidence type="ECO:0000256" key="7">
    <source>
        <dbReference type="ARBA" id="ARBA00022840"/>
    </source>
</evidence>
<keyword evidence="18" id="KW-1185">Reference proteome</keyword>
<feature type="transmembrane region" description="Helical" evidence="15">
    <location>
        <begin position="631"/>
        <end position="657"/>
    </location>
</feature>
<dbReference type="GO" id="GO:0016887">
    <property type="term" value="F:ATP hydrolysis activity"/>
    <property type="evidence" value="ECO:0007669"/>
    <property type="project" value="InterPro"/>
</dbReference>
<evidence type="ECO:0000259" key="16">
    <source>
        <dbReference type="PROSITE" id="PS50893"/>
    </source>
</evidence>
<dbReference type="FunFam" id="3.40.50.300:FF:000032">
    <property type="entry name" value="Export ABC transporter ATP-binding protein"/>
    <property type="match status" value="1"/>
</dbReference>
<evidence type="ECO:0000256" key="14">
    <source>
        <dbReference type="SAM" id="MobiDB-lite"/>
    </source>
</evidence>
<feature type="compositionally biased region" description="Low complexity" evidence="14">
    <location>
        <begin position="292"/>
        <end position="304"/>
    </location>
</feature>
<dbReference type="SMART" id="SM00382">
    <property type="entry name" value="AAA"/>
    <property type="match status" value="1"/>
</dbReference>
<feature type="domain" description="ABC transporter" evidence="16">
    <location>
        <begin position="9"/>
        <end position="247"/>
    </location>
</feature>